<evidence type="ECO:0000313" key="1">
    <source>
        <dbReference type="EMBL" id="GMQ61670.1"/>
    </source>
</evidence>
<dbReference type="Proteomes" id="UP001374599">
    <property type="component" value="Unassembled WGS sequence"/>
</dbReference>
<name>A0ACB5UGF9_9FIRM</name>
<evidence type="ECO:0000313" key="2">
    <source>
        <dbReference type="Proteomes" id="UP001374599"/>
    </source>
</evidence>
<gene>
    <name evidence="1" type="ORF">AN2V17_08990</name>
</gene>
<reference evidence="1" key="1">
    <citation type="submission" date="2023-09" db="EMBL/GenBank/DDBJ databases">
        <title>Vallitalea sediminicola and Vallitalea maricola sp. nov., anaerobic bacteria isolated from marine sediment.</title>
        <authorList>
            <person name="Hirano S."/>
            <person name="Maeda A."/>
            <person name="Terahara T."/>
            <person name="Mori K."/>
            <person name="Hamada M."/>
            <person name="Matsumoto R."/>
            <person name="Kobayashi T."/>
        </authorList>
    </citation>
    <scope>NUCLEOTIDE SEQUENCE</scope>
    <source>
        <strain evidence="1">AN17-2</strain>
    </source>
</reference>
<sequence>MVGFLLVIEDEITRSKLEELYYQYHKEMFYIAYNILKDYHEAQDIVQTAIIKISSYIDRIESIKCNKTRAFLVIIVRNISYNIYNQRKRRNTMPLDSIEEIIPEEDIGPELHMIRLDQAKEMARLLSNINKTYADILTLKYYYEYSNSEIAQLINMTEGNVRVKIHRAKQALKKECLKEGALNEANRYGYKTKK</sequence>
<dbReference type="EMBL" id="BTPU01000012">
    <property type="protein sequence ID" value="GMQ61670.1"/>
    <property type="molecule type" value="Genomic_DNA"/>
</dbReference>
<organism evidence="1 2">
    <name type="scientific">Vallitalea maricola</name>
    <dbReference type="NCBI Taxonomy" id="3074433"/>
    <lineage>
        <taxon>Bacteria</taxon>
        <taxon>Bacillati</taxon>
        <taxon>Bacillota</taxon>
        <taxon>Clostridia</taxon>
        <taxon>Lachnospirales</taxon>
        <taxon>Vallitaleaceae</taxon>
        <taxon>Vallitalea</taxon>
    </lineage>
</organism>
<comment type="caution">
    <text evidence="1">The sequence shown here is derived from an EMBL/GenBank/DDBJ whole genome shotgun (WGS) entry which is preliminary data.</text>
</comment>
<protein>
    <submittedName>
        <fullName evidence="1">Sigma-70 family RNA polymerase sigma factor</fullName>
    </submittedName>
</protein>
<keyword evidence="2" id="KW-1185">Reference proteome</keyword>
<proteinExistence type="predicted"/>
<accession>A0ACB5UGF9</accession>